<gene>
    <name evidence="3" type="ORF">E3O42_11805</name>
</gene>
<dbReference type="GO" id="GO:0016491">
    <property type="term" value="F:oxidoreductase activity"/>
    <property type="evidence" value="ECO:0007669"/>
    <property type="project" value="InterPro"/>
</dbReference>
<feature type="domain" description="Amine oxidase" evidence="2">
    <location>
        <begin position="29"/>
        <end position="59"/>
    </location>
</feature>
<protein>
    <recommendedName>
        <fullName evidence="2">Amine oxidase domain-containing protein</fullName>
    </recommendedName>
</protein>
<dbReference type="AlphaFoldDB" id="A0A4R8W7G7"/>
<dbReference type="Pfam" id="PF01593">
    <property type="entry name" value="Amino_oxidase"/>
    <property type="match status" value="1"/>
</dbReference>
<comment type="caution">
    <text evidence="3">The sequence shown here is derived from an EMBL/GenBank/DDBJ whole genome shotgun (WGS) entry which is preliminary data.</text>
</comment>
<dbReference type="Gene3D" id="3.50.50.60">
    <property type="entry name" value="FAD/NAD(P)-binding domain"/>
    <property type="match status" value="1"/>
</dbReference>
<feature type="region of interest" description="Disordered" evidence="1">
    <location>
        <begin position="1"/>
        <end position="29"/>
    </location>
</feature>
<dbReference type="EMBL" id="SOFL01000036">
    <property type="protein sequence ID" value="TFC01133.1"/>
    <property type="molecule type" value="Genomic_DNA"/>
</dbReference>
<name>A0A4R8W7G7_9MICO</name>
<sequence>MRPEPRAQGFRFSPRDGSCSAELGPDAGGGSHRAAAVIIAVPLGVLKGRAIRFEPTLPPLLACP</sequence>
<evidence type="ECO:0000313" key="3">
    <source>
        <dbReference type="EMBL" id="TFC01133.1"/>
    </source>
</evidence>
<keyword evidence="4" id="KW-1185">Reference proteome</keyword>
<proteinExistence type="predicted"/>
<accession>A0A4R8W7G7</accession>
<evidence type="ECO:0000313" key="4">
    <source>
        <dbReference type="Proteomes" id="UP000297907"/>
    </source>
</evidence>
<organism evidence="3 4">
    <name type="scientific">Cryobacterium adonitolivorans</name>
    <dbReference type="NCBI Taxonomy" id="1259189"/>
    <lineage>
        <taxon>Bacteria</taxon>
        <taxon>Bacillati</taxon>
        <taxon>Actinomycetota</taxon>
        <taxon>Actinomycetes</taxon>
        <taxon>Micrococcales</taxon>
        <taxon>Microbacteriaceae</taxon>
        <taxon>Cryobacterium</taxon>
    </lineage>
</organism>
<evidence type="ECO:0000259" key="2">
    <source>
        <dbReference type="Pfam" id="PF01593"/>
    </source>
</evidence>
<dbReference type="InterPro" id="IPR036188">
    <property type="entry name" value="FAD/NAD-bd_sf"/>
</dbReference>
<reference evidence="3 4" key="1">
    <citation type="submission" date="2019-03" db="EMBL/GenBank/DDBJ databases">
        <title>Genomics of glacier-inhabiting Cryobacterium strains.</title>
        <authorList>
            <person name="Liu Q."/>
            <person name="Xin Y.-H."/>
        </authorList>
    </citation>
    <scope>NUCLEOTIDE SEQUENCE [LARGE SCALE GENOMIC DNA]</scope>
    <source>
        <strain evidence="3 4">RHLS22-1</strain>
    </source>
</reference>
<dbReference type="InterPro" id="IPR002937">
    <property type="entry name" value="Amino_oxidase"/>
</dbReference>
<dbReference type="Proteomes" id="UP000297907">
    <property type="component" value="Unassembled WGS sequence"/>
</dbReference>
<evidence type="ECO:0000256" key="1">
    <source>
        <dbReference type="SAM" id="MobiDB-lite"/>
    </source>
</evidence>